<accession>A0AAW0QK90</accession>
<organism evidence="3 4">
    <name type="scientific">Apiospora kogelbergensis</name>
    <dbReference type="NCBI Taxonomy" id="1337665"/>
    <lineage>
        <taxon>Eukaryota</taxon>
        <taxon>Fungi</taxon>
        <taxon>Dikarya</taxon>
        <taxon>Ascomycota</taxon>
        <taxon>Pezizomycotina</taxon>
        <taxon>Sordariomycetes</taxon>
        <taxon>Xylariomycetidae</taxon>
        <taxon>Amphisphaeriales</taxon>
        <taxon>Apiosporaceae</taxon>
        <taxon>Apiospora</taxon>
    </lineage>
</organism>
<dbReference type="SMART" id="SM00450">
    <property type="entry name" value="RHOD"/>
    <property type="match status" value="1"/>
</dbReference>
<dbReference type="GO" id="GO:0004792">
    <property type="term" value="F:thiosulfate-cyanide sulfurtransferase activity"/>
    <property type="evidence" value="ECO:0007669"/>
    <property type="project" value="InterPro"/>
</dbReference>
<evidence type="ECO:0000313" key="4">
    <source>
        <dbReference type="Proteomes" id="UP001392437"/>
    </source>
</evidence>
<comment type="caution">
    <text evidence="3">The sequence shown here is derived from an EMBL/GenBank/DDBJ whole genome shotgun (WGS) entry which is preliminary data.</text>
</comment>
<dbReference type="Gene3D" id="3.40.250.10">
    <property type="entry name" value="Rhodanese-like domain"/>
    <property type="match status" value="1"/>
</dbReference>
<dbReference type="GO" id="GO:0005739">
    <property type="term" value="C:mitochondrion"/>
    <property type="evidence" value="ECO:0007669"/>
    <property type="project" value="TreeGrafter"/>
</dbReference>
<dbReference type="PROSITE" id="PS50206">
    <property type="entry name" value="RHODANESE_3"/>
    <property type="match status" value="1"/>
</dbReference>
<gene>
    <name evidence="3" type="ORF">PG999_009771</name>
</gene>
<proteinExistence type="predicted"/>
<keyword evidence="4" id="KW-1185">Reference proteome</keyword>
<dbReference type="InterPro" id="IPR036873">
    <property type="entry name" value="Rhodanese-like_dom_sf"/>
</dbReference>
<evidence type="ECO:0000259" key="2">
    <source>
        <dbReference type="PROSITE" id="PS50206"/>
    </source>
</evidence>
<feature type="domain" description="Rhodanese" evidence="2">
    <location>
        <begin position="101"/>
        <end position="209"/>
    </location>
</feature>
<keyword evidence="1" id="KW-0808">Transferase</keyword>
<sequence length="209" mass="22068">MAPQHLQALSSGASALLRASSRASARPSTATTAAAVRCGVALPHAARPRSSLSHAAAAAGNVRSRLLRSRQPGGFLSGGLRWSSESATGSKIWSFEEIQNRPANVTLIDVREPGEVASTGRIPGAVNIPITTSPDSFHISAEEFEDRFGFERPAAPSPDSTENEVVFYCKAGVRSRAAAGIAREAGWKKVGEYPGSWVEWSAKGGKIER</sequence>
<dbReference type="PANTHER" id="PTHR44086">
    <property type="entry name" value="THIOSULFATE SULFURTRANSFERASE RDL2, MITOCHONDRIAL-RELATED"/>
    <property type="match status" value="1"/>
</dbReference>
<dbReference type="CDD" id="cd01519">
    <property type="entry name" value="RHOD_HSP67B2"/>
    <property type="match status" value="1"/>
</dbReference>
<dbReference type="AlphaFoldDB" id="A0AAW0QK90"/>
<dbReference type="SUPFAM" id="SSF52821">
    <property type="entry name" value="Rhodanese/Cell cycle control phosphatase"/>
    <property type="match status" value="1"/>
</dbReference>
<protein>
    <recommendedName>
        <fullName evidence="1">Sulfurtransferase</fullName>
    </recommendedName>
</protein>
<dbReference type="PANTHER" id="PTHR44086:SF10">
    <property type="entry name" value="THIOSULFATE SULFURTRANSFERASE_RHODANESE-LIKE DOMAIN-CONTAINING PROTEIN 3"/>
    <property type="match status" value="1"/>
</dbReference>
<dbReference type="InterPro" id="IPR001307">
    <property type="entry name" value="Thiosulphate_STrfase_CS"/>
</dbReference>
<dbReference type="PROSITE" id="PS00683">
    <property type="entry name" value="RHODANESE_2"/>
    <property type="match status" value="1"/>
</dbReference>
<dbReference type="Pfam" id="PF00581">
    <property type="entry name" value="Rhodanese"/>
    <property type="match status" value="1"/>
</dbReference>
<evidence type="ECO:0000256" key="1">
    <source>
        <dbReference type="RuleBase" id="RU000507"/>
    </source>
</evidence>
<reference evidence="3 4" key="1">
    <citation type="submission" date="2023-01" db="EMBL/GenBank/DDBJ databases">
        <title>Analysis of 21 Apiospora genomes using comparative genomics revels a genus with tremendous synthesis potential of carbohydrate active enzymes and secondary metabolites.</title>
        <authorList>
            <person name="Sorensen T."/>
        </authorList>
    </citation>
    <scope>NUCLEOTIDE SEQUENCE [LARGE SCALE GENOMIC DNA]</scope>
    <source>
        <strain evidence="3 4">CBS 117206</strain>
    </source>
</reference>
<dbReference type="InterPro" id="IPR001763">
    <property type="entry name" value="Rhodanese-like_dom"/>
</dbReference>
<evidence type="ECO:0000313" key="3">
    <source>
        <dbReference type="EMBL" id="KAK8106412.1"/>
    </source>
</evidence>
<name>A0AAW0QK90_9PEZI</name>
<dbReference type="Proteomes" id="UP001392437">
    <property type="component" value="Unassembled WGS sequence"/>
</dbReference>
<dbReference type="EMBL" id="JAQQWP010000008">
    <property type="protein sequence ID" value="KAK8106412.1"/>
    <property type="molecule type" value="Genomic_DNA"/>
</dbReference>